<comment type="similarity">
    <text evidence="1">Belongs to the RutC family.</text>
</comment>
<dbReference type="Pfam" id="PF01042">
    <property type="entry name" value="Ribonuc_L-PSP"/>
    <property type="match status" value="1"/>
</dbReference>
<dbReference type="InterPro" id="IPR035959">
    <property type="entry name" value="RutC-like_sf"/>
</dbReference>
<keyword evidence="3" id="KW-1185">Reference proteome</keyword>
<gene>
    <name evidence="2" type="ORF">ETSY1_38690</name>
</gene>
<accession>W4L873</accession>
<comment type="caution">
    <text evidence="2">The sequence shown here is derived from an EMBL/GenBank/DDBJ whole genome shotgun (WGS) entry which is preliminary data.</text>
</comment>
<dbReference type="GO" id="GO:0019239">
    <property type="term" value="F:deaminase activity"/>
    <property type="evidence" value="ECO:0007669"/>
    <property type="project" value="TreeGrafter"/>
</dbReference>
<dbReference type="PANTHER" id="PTHR11803:SF58">
    <property type="entry name" value="PROTEIN HMF1-RELATED"/>
    <property type="match status" value="1"/>
</dbReference>
<dbReference type="GO" id="GO:0005829">
    <property type="term" value="C:cytosol"/>
    <property type="evidence" value="ECO:0007669"/>
    <property type="project" value="TreeGrafter"/>
</dbReference>
<evidence type="ECO:0000313" key="3">
    <source>
        <dbReference type="Proteomes" id="UP000019141"/>
    </source>
</evidence>
<sequence>MDRRDIRTESPAEKGRGFMPAVSVNPGRLLFTAGMTGRQPDGSIVEDGMGPQTRRTYERLQAIVEHAGGNLTDSIKQMLYVTDLDAYYAEGRPARSAFFGDAKPASTALVVRRLADLAMGIEVELV</sequence>
<dbReference type="EMBL" id="AZHW01001216">
    <property type="protein sequence ID" value="ETW93556.1"/>
    <property type="molecule type" value="Genomic_DNA"/>
</dbReference>
<dbReference type="SUPFAM" id="SSF55298">
    <property type="entry name" value="YjgF-like"/>
    <property type="match status" value="1"/>
</dbReference>
<dbReference type="HOGENOM" id="CLU_100715_5_1_7"/>
<dbReference type="AlphaFoldDB" id="W4L873"/>
<protein>
    <submittedName>
        <fullName evidence="2">Uncharacterized protein</fullName>
    </submittedName>
</protein>
<dbReference type="CDD" id="cd00448">
    <property type="entry name" value="YjgF_YER057c_UK114_family"/>
    <property type="match status" value="1"/>
</dbReference>
<organism evidence="2 3">
    <name type="scientific">Entotheonella factor</name>
    <dbReference type="NCBI Taxonomy" id="1429438"/>
    <lineage>
        <taxon>Bacteria</taxon>
        <taxon>Pseudomonadati</taxon>
        <taxon>Nitrospinota/Tectimicrobiota group</taxon>
        <taxon>Candidatus Tectimicrobiota</taxon>
        <taxon>Candidatus Entotheonellia</taxon>
        <taxon>Candidatus Entotheonellales</taxon>
        <taxon>Candidatus Entotheonellaceae</taxon>
        <taxon>Candidatus Entotheonella</taxon>
    </lineage>
</organism>
<evidence type="ECO:0000256" key="1">
    <source>
        <dbReference type="ARBA" id="ARBA00010552"/>
    </source>
</evidence>
<evidence type="ECO:0000313" key="2">
    <source>
        <dbReference type="EMBL" id="ETW93556.1"/>
    </source>
</evidence>
<proteinExistence type="inferred from homology"/>
<dbReference type="Gene3D" id="3.30.1330.40">
    <property type="entry name" value="RutC-like"/>
    <property type="match status" value="1"/>
</dbReference>
<dbReference type="PANTHER" id="PTHR11803">
    <property type="entry name" value="2-IMINOBUTANOATE/2-IMINOPROPANOATE DEAMINASE RIDA"/>
    <property type="match status" value="1"/>
</dbReference>
<name>W4L873_ENTF1</name>
<dbReference type="Proteomes" id="UP000019141">
    <property type="component" value="Unassembled WGS sequence"/>
</dbReference>
<reference evidence="2 3" key="1">
    <citation type="journal article" date="2014" name="Nature">
        <title>An environmental bacterial taxon with a large and distinct metabolic repertoire.</title>
        <authorList>
            <person name="Wilson M.C."/>
            <person name="Mori T."/>
            <person name="Ruckert C."/>
            <person name="Uria A.R."/>
            <person name="Helf M.J."/>
            <person name="Takada K."/>
            <person name="Gernert C."/>
            <person name="Steffens U.A."/>
            <person name="Heycke N."/>
            <person name="Schmitt S."/>
            <person name="Rinke C."/>
            <person name="Helfrich E.J."/>
            <person name="Brachmann A.O."/>
            <person name="Gurgui C."/>
            <person name="Wakimoto T."/>
            <person name="Kracht M."/>
            <person name="Crusemann M."/>
            <person name="Hentschel U."/>
            <person name="Abe I."/>
            <person name="Matsunaga S."/>
            <person name="Kalinowski J."/>
            <person name="Takeyama H."/>
            <person name="Piel J."/>
        </authorList>
    </citation>
    <scope>NUCLEOTIDE SEQUENCE [LARGE SCALE GENOMIC DNA]</scope>
    <source>
        <strain evidence="3">TSY1</strain>
    </source>
</reference>
<dbReference type="InterPro" id="IPR006175">
    <property type="entry name" value="YjgF/YER057c/UK114"/>
</dbReference>
<feature type="non-terminal residue" evidence="2">
    <location>
        <position position="126"/>
    </location>
</feature>